<proteinExistence type="predicted"/>
<feature type="compositionally biased region" description="Low complexity" evidence="1">
    <location>
        <begin position="23"/>
        <end position="44"/>
    </location>
</feature>
<evidence type="ECO:0000313" key="2">
    <source>
        <dbReference type="EMBL" id="KAJ3487948.1"/>
    </source>
</evidence>
<organism evidence="2 3">
    <name type="scientific">Meripilus lineatus</name>
    <dbReference type="NCBI Taxonomy" id="2056292"/>
    <lineage>
        <taxon>Eukaryota</taxon>
        <taxon>Fungi</taxon>
        <taxon>Dikarya</taxon>
        <taxon>Basidiomycota</taxon>
        <taxon>Agaricomycotina</taxon>
        <taxon>Agaricomycetes</taxon>
        <taxon>Polyporales</taxon>
        <taxon>Meripilaceae</taxon>
        <taxon>Meripilus</taxon>
    </lineage>
</organism>
<dbReference type="Proteomes" id="UP001212997">
    <property type="component" value="Unassembled WGS sequence"/>
</dbReference>
<feature type="compositionally biased region" description="Polar residues" evidence="1">
    <location>
        <begin position="120"/>
        <end position="143"/>
    </location>
</feature>
<evidence type="ECO:0000313" key="3">
    <source>
        <dbReference type="Proteomes" id="UP001212997"/>
    </source>
</evidence>
<sequence length="223" mass="23786">MQECQALRAELSRLRPGHSLLHSSTASASAPTTPTPRSRATSPTSPTPYSPSVHSPLASPFATRTITASQHARSASVAPSSGLLHRSATPSVRSQASTAASILRSESARPSTPHKPRRLSISSSLTPPKVIRSTSNESSSDEILSQKERDQEKQKEKDAKRVQLIQRWIPSLESTSPPNTRYLGSAIPTPIPTGRSRIVSASSAATPIAPPFRYKTPLSANSP</sequence>
<accession>A0AAD5V7B1</accession>
<dbReference type="AlphaFoldDB" id="A0AAD5V7B1"/>
<keyword evidence="3" id="KW-1185">Reference proteome</keyword>
<reference evidence="2" key="1">
    <citation type="submission" date="2022-07" db="EMBL/GenBank/DDBJ databases">
        <title>Genome Sequence of Physisporinus lineatus.</title>
        <authorList>
            <person name="Buettner E."/>
        </authorList>
    </citation>
    <scope>NUCLEOTIDE SEQUENCE</scope>
    <source>
        <strain evidence="2">VT162</strain>
    </source>
</reference>
<feature type="compositionally biased region" description="Polar residues" evidence="1">
    <location>
        <begin position="62"/>
        <end position="79"/>
    </location>
</feature>
<protein>
    <submittedName>
        <fullName evidence="2">Uncharacterized protein</fullName>
    </submittedName>
</protein>
<dbReference type="EMBL" id="JANAWD010000078">
    <property type="protein sequence ID" value="KAJ3487948.1"/>
    <property type="molecule type" value="Genomic_DNA"/>
</dbReference>
<gene>
    <name evidence="2" type="ORF">NLI96_g3178</name>
</gene>
<feature type="compositionally biased region" description="Basic and acidic residues" evidence="1">
    <location>
        <begin position="144"/>
        <end position="161"/>
    </location>
</feature>
<comment type="caution">
    <text evidence="2">The sequence shown here is derived from an EMBL/GenBank/DDBJ whole genome shotgun (WGS) entry which is preliminary data.</text>
</comment>
<feature type="region of interest" description="Disordered" evidence="1">
    <location>
        <begin position="1"/>
        <end position="194"/>
    </location>
</feature>
<evidence type="ECO:0000256" key="1">
    <source>
        <dbReference type="SAM" id="MobiDB-lite"/>
    </source>
</evidence>
<name>A0AAD5V7B1_9APHY</name>
<feature type="compositionally biased region" description="Polar residues" evidence="1">
    <location>
        <begin position="88"/>
        <end position="100"/>
    </location>
</feature>